<dbReference type="AlphaFoldDB" id="A0A0G4FSQ1"/>
<dbReference type="InterPro" id="IPR011043">
    <property type="entry name" value="Gal_Oxase/kelch_b-propeller"/>
</dbReference>
<dbReference type="GO" id="GO:0032259">
    <property type="term" value="P:methylation"/>
    <property type="evidence" value="ECO:0007669"/>
    <property type="project" value="UniProtKB-KW"/>
</dbReference>
<feature type="region of interest" description="Disordered" evidence="9">
    <location>
        <begin position="245"/>
        <end position="264"/>
    </location>
</feature>
<evidence type="ECO:0000313" key="12">
    <source>
        <dbReference type="Proteomes" id="UP000041254"/>
    </source>
</evidence>
<comment type="similarity">
    <text evidence="1">Belongs to the TYW3 family.</text>
</comment>
<comment type="catalytic activity">
    <reaction evidence="8">
        <text>4-demethyl-7-[(3S)-3-amino-3-carboxypropyl]wyosine(37) in tRNA(Phe) + S-adenosyl-L-methionine = 7-[(3S)-3-amino-3-carboxypropyl]wyosine(37) in tRNA(Phe) + S-adenosyl-L-homocysteine + H(+)</text>
        <dbReference type="Rhea" id="RHEA:36635"/>
        <dbReference type="Rhea" id="RHEA-COMP:10378"/>
        <dbReference type="Rhea" id="RHEA-COMP:10379"/>
        <dbReference type="ChEBI" id="CHEBI:15378"/>
        <dbReference type="ChEBI" id="CHEBI:57856"/>
        <dbReference type="ChEBI" id="CHEBI:59789"/>
        <dbReference type="ChEBI" id="CHEBI:73543"/>
        <dbReference type="ChEBI" id="CHEBI:73550"/>
        <dbReference type="EC" id="2.1.1.282"/>
    </reaction>
</comment>
<dbReference type="EC" id="2.1.1.282" evidence="2"/>
<dbReference type="InterPro" id="IPR037293">
    <property type="entry name" value="Gal_Oxidase_central_sf"/>
</dbReference>
<proteinExistence type="inferred from homology"/>
<evidence type="ECO:0000256" key="9">
    <source>
        <dbReference type="SAM" id="MobiDB-lite"/>
    </source>
</evidence>
<reference evidence="11 12" key="1">
    <citation type="submission" date="2014-11" db="EMBL/GenBank/DDBJ databases">
        <authorList>
            <person name="Zhu J."/>
            <person name="Qi W."/>
            <person name="Song R."/>
        </authorList>
    </citation>
    <scope>NUCLEOTIDE SEQUENCE [LARGE SCALE GENOMIC DNA]</scope>
</reference>
<keyword evidence="6" id="KW-0819">tRNA processing</keyword>
<dbReference type="InParanoid" id="A0A0G4FSQ1"/>
<evidence type="ECO:0000256" key="4">
    <source>
        <dbReference type="ARBA" id="ARBA00022679"/>
    </source>
</evidence>
<dbReference type="EMBL" id="CDMY01000488">
    <property type="protein sequence ID" value="CEM17317.1"/>
    <property type="molecule type" value="Genomic_DNA"/>
</dbReference>
<dbReference type="VEuPathDB" id="CryptoDB:Vbra_21609"/>
<dbReference type="Gene3D" id="3.30.1960.10">
    <property type="entry name" value="tRNA wybutosine-synthesizing-like"/>
    <property type="match status" value="1"/>
</dbReference>
<keyword evidence="3" id="KW-0489">Methyltransferase</keyword>
<evidence type="ECO:0000313" key="11">
    <source>
        <dbReference type="EMBL" id="CEM17317.1"/>
    </source>
</evidence>
<sequence>MDDFQARKRRIMEGISSLCSTDDDAHGERKEDRSLKGSIDEDLRDTVDAVNAHPSFVTTSCCSGRIVLYLEGDANRKKGGKLLFVSHSPIGVTEDSSGDGTESFGSLTHALKQREAFYEAPKDDSGPQTPPLPSAADGHRLIYFKLEPLILHIECHSLSAAKTLLDVAHHCGLKQSGANSFAKRKVIAVRGALRLDVPVATCEHMLVTSEYLRQLVGIANEKMEQNRAQIDRFLATFRRVVGEKELPDEDGERRPRNGGKRAEGMDQPLLTWTHIGQQGLDDASHLQLWGAAVAFADPFLCVFGGFGGPGQLARQRALLIYDARKGTWRNATAAENHAGPCARVHATFVPCPPHGLLLFGGRTSPSTPLNDLWLLDTRAATWTPMISSTPPPARYRYAMCQVGSSGKNEYVLSGGVGSDGRVLGDVWRLRVDGTEAAWEEIVTPADDECGGPGAVHSHTLAFDESTNRVMLFGGIDGYQSIRRCRQPFPLHTLPALDLATHTWAHTPTQASGDQATGSFPCGRFSHCSTVTRSGDVIVVGGCGGHSALNDVWLYKVCGSSWHHLGHLPGAANMCVRASCAWGSNKLYVVGGGAVCFTFGSHFDGPLSCYVKFKGLGQTRAEREKAERKRLEREEGK</sequence>
<dbReference type="SUPFAM" id="SSF50965">
    <property type="entry name" value="Galactose oxidase, central domain"/>
    <property type="match status" value="1"/>
</dbReference>
<keyword evidence="4" id="KW-0808">Transferase</keyword>
<dbReference type="STRING" id="1169540.A0A0G4FSQ1"/>
<evidence type="ECO:0000256" key="8">
    <source>
        <dbReference type="ARBA" id="ARBA00049202"/>
    </source>
</evidence>
<dbReference type="PhylomeDB" id="A0A0G4FSQ1"/>
<dbReference type="Gene3D" id="2.130.10.80">
    <property type="entry name" value="Galactose oxidase/kelch, beta-propeller"/>
    <property type="match status" value="1"/>
</dbReference>
<evidence type="ECO:0000256" key="2">
    <source>
        <dbReference type="ARBA" id="ARBA00012750"/>
    </source>
</evidence>
<dbReference type="OrthoDB" id="408788at2759"/>
<dbReference type="PANTHER" id="PTHR48418">
    <property type="entry name" value="TRNA WYBUTOSINE-SYNTHESIZING PROTEIN 3"/>
    <property type="match status" value="1"/>
</dbReference>
<organism evidence="11 12">
    <name type="scientific">Vitrella brassicaformis (strain CCMP3155)</name>
    <dbReference type="NCBI Taxonomy" id="1169540"/>
    <lineage>
        <taxon>Eukaryota</taxon>
        <taxon>Sar</taxon>
        <taxon>Alveolata</taxon>
        <taxon>Colpodellida</taxon>
        <taxon>Vitrellaceae</taxon>
        <taxon>Vitrella</taxon>
    </lineage>
</organism>
<dbReference type="GO" id="GO:0008168">
    <property type="term" value="F:methyltransferase activity"/>
    <property type="evidence" value="ECO:0007669"/>
    <property type="project" value="UniProtKB-KW"/>
</dbReference>
<dbReference type="InterPro" id="IPR003827">
    <property type="entry name" value="tRNA_yW-synthesising"/>
</dbReference>
<gene>
    <name evidence="11" type="ORF">Vbra_21609</name>
</gene>
<dbReference type="PANTHER" id="PTHR48418:SF1">
    <property type="entry name" value="TRNA WYBUTOSINE-SYNTHESIZING PROTEIN 3"/>
    <property type="match status" value="1"/>
</dbReference>
<dbReference type="SUPFAM" id="SSF111278">
    <property type="entry name" value="SSo0622-like"/>
    <property type="match status" value="1"/>
</dbReference>
<dbReference type="Gene3D" id="2.120.10.80">
    <property type="entry name" value="Kelch-type beta propeller"/>
    <property type="match status" value="1"/>
</dbReference>
<evidence type="ECO:0000256" key="1">
    <source>
        <dbReference type="ARBA" id="ARBA00008569"/>
    </source>
</evidence>
<dbReference type="Pfam" id="PF02676">
    <property type="entry name" value="TYW3"/>
    <property type="match status" value="1"/>
</dbReference>
<evidence type="ECO:0000256" key="7">
    <source>
        <dbReference type="ARBA" id="ARBA00030554"/>
    </source>
</evidence>
<dbReference type="InterPro" id="IPR015915">
    <property type="entry name" value="Kelch-typ_b-propeller"/>
</dbReference>
<protein>
    <recommendedName>
        <fullName evidence="2">tRNA(Phe) 7-[(3-amino-3-carboxypropyl)-4-demethylwyosine(37)-N(4)]-methyltransferase</fullName>
        <ecNumber evidence="2">2.1.1.282</ecNumber>
    </recommendedName>
    <alternativeName>
        <fullName evidence="7">tRNA(Phe) 7-((3-amino-3-carboxypropyl)-4-demethylwyosine(37)-N(4))-methyltransferase</fullName>
    </alternativeName>
</protein>
<dbReference type="InterPro" id="IPR036602">
    <property type="entry name" value="tRNA_yW-synthesising-like_sf"/>
</dbReference>
<dbReference type="Proteomes" id="UP000041254">
    <property type="component" value="Unassembled WGS sequence"/>
</dbReference>
<feature type="domain" description="tRNA wybutosine-synthesizing protein" evidence="10">
    <location>
        <begin position="7"/>
        <end position="238"/>
    </location>
</feature>
<dbReference type="Pfam" id="PF13418">
    <property type="entry name" value="Beta-prop_TYW4"/>
    <property type="match status" value="1"/>
</dbReference>
<evidence type="ECO:0000256" key="6">
    <source>
        <dbReference type="ARBA" id="ARBA00022694"/>
    </source>
</evidence>
<dbReference type="GO" id="GO:0008033">
    <property type="term" value="P:tRNA processing"/>
    <property type="evidence" value="ECO:0007669"/>
    <property type="project" value="UniProtKB-KW"/>
</dbReference>
<accession>A0A0G4FSQ1</accession>
<name>A0A0G4FSQ1_VITBC</name>
<keyword evidence="5" id="KW-0949">S-adenosyl-L-methionine</keyword>
<keyword evidence="12" id="KW-1185">Reference proteome</keyword>
<evidence type="ECO:0000256" key="3">
    <source>
        <dbReference type="ARBA" id="ARBA00022603"/>
    </source>
</evidence>
<evidence type="ECO:0000259" key="10">
    <source>
        <dbReference type="Pfam" id="PF02676"/>
    </source>
</evidence>
<evidence type="ECO:0000256" key="5">
    <source>
        <dbReference type="ARBA" id="ARBA00022691"/>
    </source>
</evidence>